<dbReference type="Proteomes" id="UP000828251">
    <property type="component" value="Unassembled WGS sequence"/>
</dbReference>
<keyword evidence="1" id="KW-0175">Coiled coil</keyword>
<protein>
    <submittedName>
        <fullName evidence="2">Uncharacterized protein</fullName>
    </submittedName>
</protein>
<dbReference type="EMBL" id="JAIQCV010000009">
    <property type="protein sequence ID" value="KAH1063511.1"/>
    <property type="molecule type" value="Genomic_DNA"/>
</dbReference>
<feature type="coiled-coil region" evidence="1">
    <location>
        <begin position="26"/>
        <end position="53"/>
    </location>
</feature>
<reference evidence="2 3" key="1">
    <citation type="journal article" date="2021" name="Plant Biotechnol. J.">
        <title>Multi-omics assisted identification of the key and species-specific regulatory components of drought-tolerant mechanisms in Gossypium stocksii.</title>
        <authorList>
            <person name="Yu D."/>
            <person name="Ke L."/>
            <person name="Zhang D."/>
            <person name="Wu Y."/>
            <person name="Sun Y."/>
            <person name="Mei J."/>
            <person name="Sun J."/>
            <person name="Sun Y."/>
        </authorList>
    </citation>
    <scope>NUCLEOTIDE SEQUENCE [LARGE SCALE GENOMIC DNA]</scope>
    <source>
        <strain evidence="3">cv. E1</strain>
        <tissue evidence="2">Leaf</tissue>
    </source>
</reference>
<evidence type="ECO:0000256" key="1">
    <source>
        <dbReference type="SAM" id="Coils"/>
    </source>
</evidence>
<keyword evidence="3" id="KW-1185">Reference proteome</keyword>
<accession>A0A9D3UW14</accession>
<proteinExistence type="predicted"/>
<dbReference type="AlphaFoldDB" id="A0A9D3UW14"/>
<sequence length="120" mass="13517">MGFLTNNSAFVEPTTEGHSNRLNDYVRNFKRIRDELNCKIKDIELQLKAELLRPLGKLVDEKTREMKEFLDNAPNASEGLAIDGPSASLLVPISEVVGEEAVRNKIWACLMQREMSKIGV</sequence>
<comment type="caution">
    <text evidence="2">The sequence shown here is derived from an EMBL/GenBank/DDBJ whole genome shotgun (WGS) entry which is preliminary data.</text>
</comment>
<name>A0A9D3UW14_9ROSI</name>
<organism evidence="2 3">
    <name type="scientific">Gossypium stocksii</name>
    <dbReference type="NCBI Taxonomy" id="47602"/>
    <lineage>
        <taxon>Eukaryota</taxon>
        <taxon>Viridiplantae</taxon>
        <taxon>Streptophyta</taxon>
        <taxon>Embryophyta</taxon>
        <taxon>Tracheophyta</taxon>
        <taxon>Spermatophyta</taxon>
        <taxon>Magnoliopsida</taxon>
        <taxon>eudicotyledons</taxon>
        <taxon>Gunneridae</taxon>
        <taxon>Pentapetalae</taxon>
        <taxon>rosids</taxon>
        <taxon>malvids</taxon>
        <taxon>Malvales</taxon>
        <taxon>Malvaceae</taxon>
        <taxon>Malvoideae</taxon>
        <taxon>Gossypium</taxon>
    </lineage>
</organism>
<dbReference type="OrthoDB" id="993187at2759"/>
<evidence type="ECO:0000313" key="3">
    <source>
        <dbReference type="Proteomes" id="UP000828251"/>
    </source>
</evidence>
<gene>
    <name evidence="2" type="ORF">J1N35_028498</name>
</gene>
<evidence type="ECO:0000313" key="2">
    <source>
        <dbReference type="EMBL" id="KAH1063511.1"/>
    </source>
</evidence>